<dbReference type="InterPro" id="IPR027843">
    <property type="entry name" value="DUF4440"/>
</dbReference>
<dbReference type="InterPro" id="IPR011944">
    <property type="entry name" value="Steroid_delta5-4_isomerase"/>
</dbReference>
<evidence type="ECO:0000313" key="2">
    <source>
        <dbReference type="EMBL" id="QYD70377.1"/>
    </source>
</evidence>
<reference evidence="2 3" key="1">
    <citation type="submission" date="2021-07" db="EMBL/GenBank/DDBJ databases">
        <title>Paraburkholderia edwinii protects Aspergillus sp. from phenazines by acting as a toxin sponge.</title>
        <authorList>
            <person name="Dahlstrom K.M."/>
            <person name="Newman D.K."/>
        </authorList>
    </citation>
    <scope>NUCLEOTIDE SEQUENCE [LARGE SCALE GENOMIC DNA]</scope>
    <source>
        <strain evidence="2 3">Pe01</strain>
    </source>
</reference>
<gene>
    <name evidence="2" type="ORF">KZJ38_08850</name>
</gene>
<keyword evidence="3" id="KW-1185">Reference proteome</keyword>
<evidence type="ECO:0000259" key="1">
    <source>
        <dbReference type="Pfam" id="PF14534"/>
    </source>
</evidence>
<proteinExistence type="predicted"/>
<dbReference type="EMBL" id="CP080095">
    <property type="protein sequence ID" value="QYD70377.1"/>
    <property type="molecule type" value="Genomic_DNA"/>
</dbReference>
<evidence type="ECO:0000313" key="3">
    <source>
        <dbReference type="Proteomes" id="UP000826462"/>
    </source>
</evidence>
<dbReference type="Pfam" id="PF14534">
    <property type="entry name" value="DUF4440"/>
    <property type="match status" value="1"/>
</dbReference>
<accession>A0ABX8USP7</accession>
<dbReference type="RefSeq" id="WP_219799691.1">
    <property type="nucleotide sequence ID" value="NZ_CP080095.1"/>
</dbReference>
<dbReference type="NCBIfam" id="TIGR02246">
    <property type="entry name" value="SgcJ/EcaC family oxidoreductase"/>
    <property type="match status" value="1"/>
</dbReference>
<dbReference type="SUPFAM" id="SSF54427">
    <property type="entry name" value="NTF2-like"/>
    <property type="match status" value="1"/>
</dbReference>
<dbReference type="InterPro" id="IPR032710">
    <property type="entry name" value="NTF2-like_dom_sf"/>
</dbReference>
<dbReference type="Proteomes" id="UP000826462">
    <property type="component" value="Chromosome 1"/>
</dbReference>
<sequence length="128" mass="14192">MTEDERAIRDLVDTWLAATRAGDFATVSSLIAEDAVFMVPGEKPFGKTAFMAGSESFKPAHFEAKSDIEELQISGDWAFIRNYLDVTMTPAANAQSVRRTGYTLTVLRKEPNGKWVLARDANLMVMKS</sequence>
<protein>
    <submittedName>
        <fullName evidence="2">SgcJ/EcaC family oxidoreductase</fullName>
    </submittedName>
</protein>
<name>A0ABX8USP7_9BURK</name>
<feature type="domain" description="DUF4440" evidence="1">
    <location>
        <begin position="8"/>
        <end position="117"/>
    </location>
</feature>
<dbReference type="Gene3D" id="3.10.450.50">
    <property type="match status" value="1"/>
</dbReference>
<organism evidence="2 3">
    <name type="scientific">Paraburkholderia edwinii</name>
    <dbReference type="NCBI Taxonomy" id="2861782"/>
    <lineage>
        <taxon>Bacteria</taxon>
        <taxon>Pseudomonadati</taxon>
        <taxon>Pseudomonadota</taxon>
        <taxon>Betaproteobacteria</taxon>
        <taxon>Burkholderiales</taxon>
        <taxon>Burkholderiaceae</taxon>
        <taxon>Paraburkholderia</taxon>
    </lineage>
</organism>